<dbReference type="SUPFAM" id="SSF50249">
    <property type="entry name" value="Nucleic acid-binding proteins"/>
    <property type="match status" value="2"/>
</dbReference>
<comment type="caution">
    <text evidence="2">The sequence shown here is derived from an EMBL/GenBank/DDBJ whole genome shotgun (WGS) entry which is preliminary data.</text>
</comment>
<evidence type="ECO:0000313" key="3">
    <source>
        <dbReference type="Proteomes" id="UP000823749"/>
    </source>
</evidence>
<dbReference type="Gene3D" id="2.40.50.140">
    <property type="entry name" value="Nucleic acid-binding proteins"/>
    <property type="match status" value="2"/>
</dbReference>
<keyword evidence="3" id="KW-1185">Reference proteome</keyword>
<dbReference type="AlphaFoldDB" id="A0AAV6JBY4"/>
<evidence type="ECO:0000256" key="1">
    <source>
        <dbReference type="SAM" id="MobiDB-lite"/>
    </source>
</evidence>
<protein>
    <submittedName>
        <fullName evidence="2">Uncharacterized protein</fullName>
    </submittedName>
</protein>
<dbReference type="PANTHER" id="PTHR47165">
    <property type="entry name" value="OS03G0429900 PROTEIN"/>
    <property type="match status" value="1"/>
</dbReference>
<evidence type="ECO:0000313" key="2">
    <source>
        <dbReference type="EMBL" id="KAG5537862.1"/>
    </source>
</evidence>
<gene>
    <name evidence="2" type="ORF">RHGRI_025084</name>
</gene>
<accession>A0AAV6JBY4</accession>
<proteinExistence type="predicted"/>
<dbReference type="Proteomes" id="UP000823749">
    <property type="component" value="Chromosome 8"/>
</dbReference>
<feature type="compositionally biased region" description="Low complexity" evidence="1">
    <location>
        <begin position="362"/>
        <end position="374"/>
    </location>
</feature>
<name>A0AAV6JBY4_9ERIC</name>
<reference evidence="2" key="1">
    <citation type="submission" date="2020-08" db="EMBL/GenBank/DDBJ databases">
        <title>Plant Genome Project.</title>
        <authorList>
            <person name="Zhang R.-G."/>
        </authorList>
    </citation>
    <scope>NUCLEOTIDE SEQUENCE</scope>
    <source>
        <strain evidence="2">WSP0</strain>
        <tissue evidence="2">Leaf</tissue>
    </source>
</reference>
<feature type="region of interest" description="Disordered" evidence="1">
    <location>
        <begin position="328"/>
        <end position="385"/>
    </location>
</feature>
<sequence>MAPNIIPLKDVTLTSRNYTVQAMVIEKNIPRRSKTNSSLYQRIMLQDKEGNKMQATIFGYNVKILESSLNLYRTYSITNATVTKTLEIFRFLENKNQLAINGHTPVEEIQIDGLTMRTMQYNFTPISALPQIKQPDPRLDVVFAILNVGPRKYINKSYVVDVRIVDQSLQPSILSLWDQFSEYEAPAMANLPGTFPVAIGLQLKTSKYYGQTLATRNTSSFIFDTVIPESTALQSWAVANTEKLREMAATEPAQVPIPRPDENPEDHTTKIANLPISVEKGQLALSVLHMLAEPKKCIATLKAYMHSYAGISQLKFTVHAISVDNSTEATDRSDALLTLPPNTPNKKSKKEDHTSTSSPFNPTTDSATDTSPAAEETLSSPTTDK</sequence>
<organism evidence="2 3">
    <name type="scientific">Rhododendron griersonianum</name>
    <dbReference type="NCBI Taxonomy" id="479676"/>
    <lineage>
        <taxon>Eukaryota</taxon>
        <taxon>Viridiplantae</taxon>
        <taxon>Streptophyta</taxon>
        <taxon>Embryophyta</taxon>
        <taxon>Tracheophyta</taxon>
        <taxon>Spermatophyta</taxon>
        <taxon>Magnoliopsida</taxon>
        <taxon>eudicotyledons</taxon>
        <taxon>Gunneridae</taxon>
        <taxon>Pentapetalae</taxon>
        <taxon>asterids</taxon>
        <taxon>Ericales</taxon>
        <taxon>Ericaceae</taxon>
        <taxon>Ericoideae</taxon>
        <taxon>Rhodoreae</taxon>
        <taxon>Rhododendron</taxon>
    </lineage>
</organism>
<dbReference type="InterPro" id="IPR012340">
    <property type="entry name" value="NA-bd_OB-fold"/>
</dbReference>
<dbReference type="PANTHER" id="PTHR47165:SF4">
    <property type="entry name" value="OS03G0429900 PROTEIN"/>
    <property type="match status" value="1"/>
</dbReference>
<dbReference type="EMBL" id="JACTNZ010000008">
    <property type="protein sequence ID" value="KAG5537862.1"/>
    <property type="molecule type" value="Genomic_DNA"/>
</dbReference>